<sequence>MSSSTAANRMNLAALQRVDSAVTEIVDNASQVALYKFASATNGWEKTEIEGALFVFAWSKTPSHGFIVMNRLSTTNRLELITEEVEFQTQSPFLLYKSGSEINCIWFYDTKECERLGKLCQSLAKATKMSSKSKNRQRCASESDSLHQLQLATPAVSQDGAPKDIVALLSKAKDQYNMKKAEAFSNGQKQHRNGTRGRRSQTFVSSAMANSAHSEVTSNGHHAGVPSPPNVLHKPTPLRTTTNGVVATATAEPPSTPLSVESLFAAVGQKKPEVSSRSEDAKEALLRALLSNPDNRLEHVERIQRKEADASGDVLCEQPRLRAASCQANISAWEVSDDLRQKLNLCSSSSSAENSVLPPVVTPAMLEIGLGNAERHSSPTTVALGDPLPGREPCKTDDSFLVKLHEAYVGSLKSRFNLNTRTGNGSSMGSLL</sequence>
<evidence type="ECO:0000313" key="1">
    <source>
        <dbReference type="EMBL" id="KAH7974338.1"/>
    </source>
</evidence>
<dbReference type="Proteomes" id="UP000821865">
    <property type="component" value="Chromosome 10"/>
</dbReference>
<accession>A0ACB8DPP3</accession>
<name>A0ACB8DPP3_DERSI</name>
<reference evidence="1" key="1">
    <citation type="submission" date="2020-05" db="EMBL/GenBank/DDBJ databases">
        <title>Large-scale comparative analyses of tick genomes elucidate their genetic diversity and vector capacities.</title>
        <authorList>
            <person name="Jia N."/>
            <person name="Wang J."/>
            <person name="Shi W."/>
            <person name="Du L."/>
            <person name="Sun Y."/>
            <person name="Zhan W."/>
            <person name="Jiang J."/>
            <person name="Wang Q."/>
            <person name="Zhang B."/>
            <person name="Ji P."/>
            <person name="Sakyi L.B."/>
            <person name="Cui X."/>
            <person name="Yuan T."/>
            <person name="Jiang B."/>
            <person name="Yang W."/>
            <person name="Lam T.T.-Y."/>
            <person name="Chang Q."/>
            <person name="Ding S."/>
            <person name="Wang X."/>
            <person name="Zhu J."/>
            <person name="Ruan X."/>
            <person name="Zhao L."/>
            <person name="Wei J."/>
            <person name="Que T."/>
            <person name="Du C."/>
            <person name="Cheng J."/>
            <person name="Dai P."/>
            <person name="Han X."/>
            <person name="Huang E."/>
            <person name="Gao Y."/>
            <person name="Liu J."/>
            <person name="Shao H."/>
            <person name="Ye R."/>
            <person name="Li L."/>
            <person name="Wei W."/>
            <person name="Wang X."/>
            <person name="Wang C."/>
            <person name="Yang T."/>
            <person name="Huo Q."/>
            <person name="Li W."/>
            <person name="Guo W."/>
            <person name="Chen H."/>
            <person name="Zhou L."/>
            <person name="Ni X."/>
            <person name="Tian J."/>
            <person name="Zhou Y."/>
            <person name="Sheng Y."/>
            <person name="Liu T."/>
            <person name="Pan Y."/>
            <person name="Xia L."/>
            <person name="Li J."/>
            <person name="Zhao F."/>
            <person name="Cao W."/>
        </authorList>
    </citation>
    <scope>NUCLEOTIDE SEQUENCE</scope>
    <source>
        <strain evidence="1">Dsil-2018</strain>
    </source>
</reference>
<gene>
    <name evidence="1" type="ORF">HPB49_014247</name>
</gene>
<comment type="caution">
    <text evidence="1">The sequence shown here is derived from an EMBL/GenBank/DDBJ whole genome shotgun (WGS) entry which is preliminary data.</text>
</comment>
<evidence type="ECO:0000313" key="2">
    <source>
        <dbReference type="Proteomes" id="UP000821865"/>
    </source>
</evidence>
<organism evidence="1 2">
    <name type="scientific">Dermacentor silvarum</name>
    <name type="common">Tick</name>
    <dbReference type="NCBI Taxonomy" id="543639"/>
    <lineage>
        <taxon>Eukaryota</taxon>
        <taxon>Metazoa</taxon>
        <taxon>Ecdysozoa</taxon>
        <taxon>Arthropoda</taxon>
        <taxon>Chelicerata</taxon>
        <taxon>Arachnida</taxon>
        <taxon>Acari</taxon>
        <taxon>Parasitiformes</taxon>
        <taxon>Ixodida</taxon>
        <taxon>Ixodoidea</taxon>
        <taxon>Ixodidae</taxon>
        <taxon>Rhipicephalinae</taxon>
        <taxon>Dermacentor</taxon>
    </lineage>
</organism>
<keyword evidence="2" id="KW-1185">Reference proteome</keyword>
<protein>
    <submittedName>
        <fullName evidence="1">Uncharacterized protein</fullName>
    </submittedName>
</protein>
<proteinExistence type="predicted"/>
<dbReference type="EMBL" id="CM023479">
    <property type="protein sequence ID" value="KAH7974338.1"/>
    <property type="molecule type" value="Genomic_DNA"/>
</dbReference>